<gene>
    <name evidence="2" type="ORF">O181_002210</name>
</gene>
<evidence type="ECO:0000313" key="2">
    <source>
        <dbReference type="EMBL" id="MBW0462495.1"/>
    </source>
</evidence>
<feature type="region of interest" description="Disordered" evidence="1">
    <location>
        <begin position="156"/>
        <end position="181"/>
    </location>
</feature>
<dbReference type="OrthoDB" id="5102063at2759"/>
<proteinExistence type="predicted"/>
<feature type="compositionally biased region" description="Basic and acidic residues" evidence="1">
    <location>
        <begin position="156"/>
        <end position="175"/>
    </location>
</feature>
<feature type="region of interest" description="Disordered" evidence="1">
    <location>
        <begin position="58"/>
        <end position="86"/>
    </location>
</feature>
<organism evidence="2 3">
    <name type="scientific">Austropuccinia psidii MF-1</name>
    <dbReference type="NCBI Taxonomy" id="1389203"/>
    <lineage>
        <taxon>Eukaryota</taxon>
        <taxon>Fungi</taxon>
        <taxon>Dikarya</taxon>
        <taxon>Basidiomycota</taxon>
        <taxon>Pucciniomycotina</taxon>
        <taxon>Pucciniomycetes</taxon>
        <taxon>Pucciniales</taxon>
        <taxon>Sphaerophragmiaceae</taxon>
        <taxon>Austropuccinia</taxon>
    </lineage>
</organism>
<reference evidence="2" key="1">
    <citation type="submission" date="2021-03" db="EMBL/GenBank/DDBJ databases">
        <title>Draft genome sequence of rust myrtle Austropuccinia psidii MF-1, a brazilian biotype.</title>
        <authorList>
            <person name="Quecine M.C."/>
            <person name="Pachon D.M.R."/>
            <person name="Bonatelli M.L."/>
            <person name="Correr F.H."/>
            <person name="Franceschini L.M."/>
            <person name="Leite T.F."/>
            <person name="Margarido G.R.A."/>
            <person name="Almeida C.A."/>
            <person name="Ferrarezi J.A."/>
            <person name="Labate C.A."/>
        </authorList>
    </citation>
    <scope>NUCLEOTIDE SEQUENCE</scope>
    <source>
        <strain evidence="2">MF-1</strain>
    </source>
</reference>
<feature type="compositionally biased region" description="Pro residues" evidence="1">
    <location>
        <begin position="73"/>
        <end position="86"/>
    </location>
</feature>
<dbReference type="AlphaFoldDB" id="A0A9Q3BCL1"/>
<sequence>MLDLNTILTKTRTKRSLYSSNRRLKYSQRREFFSTPTNTSPLQQKIPSQERTVQILNNPHSRNPNFRTRENFAPPPTRNFPYAPPHNAPKPSVKCFVFSEEVHSTGRCHDIIDNQNKKWVIRKGFNYLYPNCERVPIDGKFSPKYPVREVQKEQEIGRKLEENNKEEQKKKDRATEFISMD</sequence>
<dbReference type="Proteomes" id="UP000765509">
    <property type="component" value="Unassembled WGS sequence"/>
</dbReference>
<evidence type="ECO:0000256" key="1">
    <source>
        <dbReference type="SAM" id="MobiDB-lite"/>
    </source>
</evidence>
<name>A0A9Q3BCL1_9BASI</name>
<dbReference type="EMBL" id="AVOT02000361">
    <property type="protein sequence ID" value="MBW0462495.1"/>
    <property type="molecule type" value="Genomic_DNA"/>
</dbReference>
<evidence type="ECO:0000313" key="3">
    <source>
        <dbReference type="Proteomes" id="UP000765509"/>
    </source>
</evidence>
<accession>A0A9Q3BCL1</accession>
<keyword evidence="3" id="KW-1185">Reference proteome</keyword>
<comment type="caution">
    <text evidence="2">The sequence shown here is derived from an EMBL/GenBank/DDBJ whole genome shotgun (WGS) entry which is preliminary data.</text>
</comment>
<protein>
    <submittedName>
        <fullName evidence="2">Uncharacterized protein</fullName>
    </submittedName>
</protein>